<dbReference type="Gene3D" id="1.10.8.60">
    <property type="match status" value="1"/>
</dbReference>
<name>A0A9X1WW26_9GAMM</name>
<gene>
    <name evidence="12" type="primary">holA</name>
    <name evidence="12" type="ORF">MKI79_01380</name>
</gene>
<dbReference type="GO" id="GO:0003677">
    <property type="term" value="F:DNA binding"/>
    <property type="evidence" value="ECO:0007669"/>
    <property type="project" value="InterPro"/>
</dbReference>
<feature type="domain" description="DNA polymerase III delta N-terminal" evidence="10">
    <location>
        <begin position="23"/>
        <end position="132"/>
    </location>
</feature>
<dbReference type="InterPro" id="IPR048466">
    <property type="entry name" value="DNA_pol3_delta-like_C"/>
</dbReference>
<proteinExistence type="inferred from homology"/>
<dbReference type="InterPro" id="IPR010372">
    <property type="entry name" value="DNA_pol3_delta_N"/>
</dbReference>
<dbReference type="SUPFAM" id="SSF48019">
    <property type="entry name" value="post-AAA+ oligomerization domain-like"/>
    <property type="match status" value="1"/>
</dbReference>
<comment type="caution">
    <text evidence="12">The sequence shown here is derived from an EMBL/GenBank/DDBJ whole genome shotgun (WGS) entry which is preliminary data.</text>
</comment>
<dbReference type="EC" id="2.7.7.7" evidence="1 9"/>
<dbReference type="GO" id="GO:0003887">
    <property type="term" value="F:DNA-directed DNA polymerase activity"/>
    <property type="evidence" value="ECO:0007669"/>
    <property type="project" value="UniProtKB-UniRule"/>
</dbReference>
<accession>A0A9X1WW26</accession>
<evidence type="ECO:0000313" key="12">
    <source>
        <dbReference type="EMBL" id="MCJ8145573.1"/>
    </source>
</evidence>
<reference evidence="12" key="1">
    <citation type="submission" date="2022-02" db="EMBL/GenBank/DDBJ databases">
        <title>Acinetobacter A3.8 sp. nov., isolated from Sediment (Zhairuo Island).</title>
        <authorList>
            <person name="Zheng K."/>
        </authorList>
    </citation>
    <scope>NUCLEOTIDE SEQUENCE</scope>
    <source>
        <strain evidence="12">A3.8</strain>
    </source>
</reference>
<comment type="catalytic activity">
    <reaction evidence="8">
        <text>DNA(n) + a 2'-deoxyribonucleoside 5'-triphosphate = DNA(n+1) + diphosphate</text>
        <dbReference type="Rhea" id="RHEA:22508"/>
        <dbReference type="Rhea" id="RHEA-COMP:17339"/>
        <dbReference type="Rhea" id="RHEA-COMP:17340"/>
        <dbReference type="ChEBI" id="CHEBI:33019"/>
        <dbReference type="ChEBI" id="CHEBI:61560"/>
        <dbReference type="ChEBI" id="CHEBI:173112"/>
        <dbReference type="EC" id="2.7.7.7"/>
    </reaction>
</comment>
<evidence type="ECO:0000256" key="6">
    <source>
        <dbReference type="ARBA" id="ARBA00022932"/>
    </source>
</evidence>
<dbReference type="Proteomes" id="UP001139701">
    <property type="component" value="Unassembled WGS sequence"/>
</dbReference>
<evidence type="ECO:0000256" key="7">
    <source>
        <dbReference type="ARBA" id="ARBA00034754"/>
    </source>
</evidence>
<evidence type="ECO:0000259" key="11">
    <source>
        <dbReference type="Pfam" id="PF21694"/>
    </source>
</evidence>
<dbReference type="InterPro" id="IPR008921">
    <property type="entry name" value="DNA_pol3_clamp-load_cplx_C"/>
</dbReference>
<dbReference type="GO" id="GO:0006261">
    <property type="term" value="P:DNA-templated DNA replication"/>
    <property type="evidence" value="ECO:0007669"/>
    <property type="project" value="TreeGrafter"/>
</dbReference>
<keyword evidence="5" id="KW-0235">DNA replication</keyword>
<sequence>MKLDYQQALSRVTEAQGAWLVHGGEPLLEQNLLSAFREHWQSQGIERQRFELQNVQDWKQVFAALNSLSLFSSQLAIEVHGNIKPDAQSLKLLKSYLQDPMDNFLLIVFPKQESQSLKSAFFQAIEANAAVVALSAYGAQQQQRILQIEAEKIGIRLTTQAWQWLIFNHENNLLSARNTLLELADSFSDLAQIDIPELEQSVQDQSRFSTFDLGDACLKGDLAQAVKILNFLIESGEASPLIFWVLQKEMRLILQLFEQPQNALQLGIWKNKLSLYQNALRRFTPQQLLTWSDLLLRTDQAIKGLGDENPDDLLLQLVCALSGKKIFEH</sequence>
<dbReference type="RefSeq" id="WP_241570284.1">
    <property type="nucleotide sequence ID" value="NZ_JAKUML010000002.1"/>
</dbReference>
<dbReference type="Pfam" id="PF21694">
    <property type="entry name" value="DNA_pol3_delta_C"/>
    <property type="match status" value="1"/>
</dbReference>
<evidence type="ECO:0000256" key="5">
    <source>
        <dbReference type="ARBA" id="ARBA00022705"/>
    </source>
</evidence>
<dbReference type="GO" id="GO:0009360">
    <property type="term" value="C:DNA polymerase III complex"/>
    <property type="evidence" value="ECO:0007669"/>
    <property type="project" value="UniProtKB-UniRule"/>
</dbReference>
<evidence type="ECO:0000256" key="8">
    <source>
        <dbReference type="ARBA" id="ARBA00049244"/>
    </source>
</evidence>
<keyword evidence="13" id="KW-1185">Reference proteome</keyword>
<evidence type="ECO:0000259" key="10">
    <source>
        <dbReference type="Pfam" id="PF06144"/>
    </source>
</evidence>
<keyword evidence="4 12" id="KW-0548">Nucleotidyltransferase</keyword>
<comment type="similarity">
    <text evidence="7">Belongs to the DNA polymerase HolA subunit family.</text>
</comment>
<dbReference type="InterPro" id="IPR005790">
    <property type="entry name" value="DNA_polIII_delta"/>
</dbReference>
<dbReference type="NCBIfam" id="TIGR01128">
    <property type="entry name" value="holA"/>
    <property type="match status" value="1"/>
</dbReference>
<dbReference type="SUPFAM" id="SSF52540">
    <property type="entry name" value="P-loop containing nucleoside triphosphate hydrolases"/>
    <property type="match status" value="1"/>
</dbReference>
<dbReference type="PANTHER" id="PTHR34388">
    <property type="entry name" value="DNA POLYMERASE III SUBUNIT DELTA"/>
    <property type="match status" value="1"/>
</dbReference>
<evidence type="ECO:0000256" key="1">
    <source>
        <dbReference type="ARBA" id="ARBA00012417"/>
    </source>
</evidence>
<dbReference type="Gene3D" id="1.20.272.10">
    <property type="match status" value="1"/>
</dbReference>
<evidence type="ECO:0000256" key="3">
    <source>
        <dbReference type="ARBA" id="ARBA00022679"/>
    </source>
</evidence>
<evidence type="ECO:0000256" key="2">
    <source>
        <dbReference type="ARBA" id="ARBA00017703"/>
    </source>
</evidence>
<dbReference type="Gene3D" id="3.40.50.300">
    <property type="entry name" value="P-loop containing nucleotide triphosphate hydrolases"/>
    <property type="match status" value="1"/>
</dbReference>
<keyword evidence="6" id="KW-0239">DNA-directed DNA polymerase</keyword>
<dbReference type="InterPro" id="IPR027417">
    <property type="entry name" value="P-loop_NTPase"/>
</dbReference>
<protein>
    <recommendedName>
        <fullName evidence="2 9">DNA polymerase III subunit delta</fullName>
        <ecNumber evidence="1 9">2.7.7.7</ecNumber>
    </recommendedName>
</protein>
<dbReference type="AlphaFoldDB" id="A0A9X1WW26"/>
<keyword evidence="3 12" id="KW-0808">Transferase</keyword>
<feature type="domain" description="DNA polymerase III delta subunit-like C-terminal" evidence="11">
    <location>
        <begin position="210"/>
        <end position="304"/>
    </location>
</feature>
<organism evidence="12 13">
    <name type="scientific">Acinetobacter sedimenti</name>
    <dbReference type="NCBI Taxonomy" id="2919922"/>
    <lineage>
        <taxon>Bacteria</taxon>
        <taxon>Pseudomonadati</taxon>
        <taxon>Pseudomonadota</taxon>
        <taxon>Gammaproteobacteria</taxon>
        <taxon>Moraxellales</taxon>
        <taxon>Moraxellaceae</taxon>
        <taxon>Acinetobacter</taxon>
    </lineage>
</organism>
<evidence type="ECO:0000256" key="9">
    <source>
        <dbReference type="NCBIfam" id="TIGR01128"/>
    </source>
</evidence>
<evidence type="ECO:0000313" key="13">
    <source>
        <dbReference type="Proteomes" id="UP001139701"/>
    </source>
</evidence>
<dbReference type="Pfam" id="PF06144">
    <property type="entry name" value="DNA_pol3_delta"/>
    <property type="match status" value="1"/>
</dbReference>
<evidence type="ECO:0000256" key="4">
    <source>
        <dbReference type="ARBA" id="ARBA00022695"/>
    </source>
</evidence>
<dbReference type="EMBL" id="JAKUML010000002">
    <property type="protein sequence ID" value="MCJ8145573.1"/>
    <property type="molecule type" value="Genomic_DNA"/>
</dbReference>
<dbReference type="PANTHER" id="PTHR34388:SF1">
    <property type="entry name" value="DNA POLYMERASE III SUBUNIT DELTA"/>
    <property type="match status" value="1"/>
</dbReference>